<evidence type="ECO:0000313" key="2">
    <source>
        <dbReference type="EMBL" id="EBP6411302.1"/>
    </source>
</evidence>
<proteinExistence type="predicted"/>
<keyword evidence="1" id="KW-0812">Transmembrane</keyword>
<gene>
    <name evidence="2" type="ORF">ABC99_19790</name>
</gene>
<organism evidence="2">
    <name type="scientific">Salmonella enterica</name>
    <name type="common">Salmonella choleraesuis</name>
    <dbReference type="NCBI Taxonomy" id="28901"/>
    <lineage>
        <taxon>Bacteria</taxon>
        <taxon>Pseudomonadati</taxon>
        <taxon>Pseudomonadota</taxon>
        <taxon>Gammaproteobacteria</taxon>
        <taxon>Enterobacterales</taxon>
        <taxon>Enterobacteriaceae</taxon>
        <taxon>Salmonella</taxon>
    </lineage>
</organism>
<dbReference type="GO" id="GO:0005337">
    <property type="term" value="F:nucleoside transmembrane transporter activity"/>
    <property type="evidence" value="ECO:0007669"/>
    <property type="project" value="InterPro"/>
</dbReference>
<name>A0A5U3R9T3_SALER</name>
<protein>
    <submittedName>
        <fullName evidence="2">Nucleoside transporter YegT</fullName>
    </submittedName>
</protein>
<dbReference type="AlphaFoldDB" id="A0A5U3R9T3"/>
<keyword evidence="1" id="KW-0472">Membrane</keyword>
<dbReference type="Pfam" id="PF03825">
    <property type="entry name" value="Nuc_H_symport"/>
    <property type="match status" value="1"/>
</dbReference>
<evidence type="ECO:0000256" key="1">
    <source>
        <dbReference type="SAM" id="Phobius"/>
    </source>
</evidence>
<dbReference type="EMBL" id="AAGMPN010000096">
    <property type="protein sequence ID" value="EBP6411302.1"/>
    <property type="molecule type" value="Genomic_DNA"/>
</dbReference>
<feature type="transmembrane region" description="Helical" evidence="1">
    <location>
        <begin position="12"/>
        <end position="37"/>
    </location>
</feature>
<dbReference type="InterPro" id="IPR004740">
    <property type="entry name" value="Nuc_H_symport"/>
</dbReference>
<sequence>MFAYPQPVNGLTFNWVGMWTFGAVMIAVIALLFMIFFRESDNEITAIDDRDIALTQGEIK</sequence>
<comment type="caution">
    <text evidence="2">The sequence shown here is derived from an EMBL/GenBank/DDBJ whole genome shotgun (WGS) entry which is preliminary data.</text>
</comment>
<accession>A0A5U3R9T3</accession>
<reference evidence="2" key="1">
    <citation type="submission" date="2018-07" db="EMBL/GenBank/DDBJ databases">
        <authorList>
            <consortium name="GenomeTrakr network: Whole genome sequencing for foodborne pathogen traceback"/>
        </authorList>
    </citation>
    <scope>NUCLEOTIDE SEQUENCE</scope>
    <source>
        <strain evidence="2">TX-883888.SUB.3</strain>
    </source>
</reference>
<keyword evidence="1" id="KW-1133">Transmembrane helix</keyword>
<dbReference type="GO" id="GO:0016020">
    <property type="term" value="C:membrane"/>
    <property type="evidence" value="ECO:0007669"/>
    <property type="project" value="InterPro"/>
</dbReference>